<dbReference type="SUPFAM" id="SSF53474">
    <property type="entry name" value="alpha/beta-Hydrolases"/>
    <property type="match status" value="1"/>
</dbReference>
<dbReference type="OrthoDB" id="2015280at2759"/>
<proteinExistence type="inferred from homology"/>
<dbReference type="EnsemblMetazoa" id="XM_011407102.2">
    <property type="protein sequence ID" value="XP_011405404.1"/>
    <property type="gene ID" value="LOC105313569"/>
</dbReference>
<sequence>MFLIAYGLALSFFLCIIECRDANLVLVENPREALCLDGSPPGYYIRKGFGSGVNKWILHLQGGGWCYDKDDCLKWSKTDLGSSKNWPQKAPYTYLNSGLLSYLKTKNPDFYEWNVVHVQYCDGASYSGYVESPVQVSGTSIYFRGIKILEAIIQSLKDGGMNSAEEVILTGCSAGGLAAFLHADRVKSLLPRSVKYRVLPDAGYFIDAPNVDGDMHIRSVYTNLFNMQNCSGGVDQDCIAAYSGSNDAWKCFMAQYTYPYISSPTFTLHSLTDTWQLENIVELDCLPPSCTATQMKEFYKFTKEFKVAAAPVISSSTNGAFLNSCLKHCQSMSSYGWNGRLVKGQTAAATFSNWYFKKEGLKNVVDCPYPCNKSC</sequence>
<comment type="similarity">
    <text evidence="1">Belongs to the pectinacetylesterase family. Notum subfamily.</text>
</comment>
<name>A0A1X7UD88_AMPQE</name>
<feature type="signal peptide" evidence="2">
    <location>
        <begin position="1"/>
        <end position="19"/>
    </location>
</feature>
<protein>
    <recommendedName>
        <fullName evidence="5">Pectin acetylesterase</fullName>
    </recommendedName>
</protein>
<dbReference type="GO" id="GO:0016787">
    <property type="term" value="F:hydrolase activity"/>
    <property type="evidence" value="ECO:0007669"/>
    <property type="project" value="InterPro"/>
</dbReference>
<dbReference type="Pfam" id="PF03283">
    <property type="entry name" value="PAE"/>
    <property type="match status" value="1"/>
</dbReference>
<dbReference type="PANTHER" id="PTHR21562:SF67">
    <property type="entry name" value="PECTIN ACETYLESTERASE"/>
    <property type="match status" value="1"/>
</dbReference>
<evidence type="ECO:0000256" key="1">
    <source>
        <dbReference type="ARBA" id="ARBA00010213"/>
    </source>
</evidence>
<dbReference type="STRING" id="400682.A0A1X7UD88"/>
<accession>A0A1X7UD88</accession>
<evidence type="ECO:0000313" key="4">
    <source>
        <dbReference type="Proteomes" id="UP000007879"/>
    </source>
</evidence>
<dbReference type="KEGG" id="aqu:105313569"/>
<dbReference type="AlphaFoldDB" id="A0A1X7UD88"/>
<reference evidence="3" key="2">
    <citation type="submission" date="2017-05" db="UniProtKB">
        <authorList>
            <consortium name="EnsemblMetazoa"/>
        </authorList>
    </citation>
    <scope>IDENTIFICATION</scope>
</reference>
<evidence type="ECO:0000256" key="2">
    <source>
        <dbReference type="SAM" id="SignalP"/>
    </source>
</evidence>
<dbReference type="Proteomes" id="UP000007879">
    <property type="component" value="Unassembled WGS sequence"/>
</dbReference>
<dbReference type="OMA" id="HCQTEME"/>
<gene>
    <name evidence="3" type="primary">105313569</name>
</gene>
<evidence type="ECO:0008006" key="5">
    <source>
        <dbReference type="Google" id="ProtNLM"/>
    </source>
</evidence>
<dbReference type="eggNOG" id="KOG4287">
    <property type="taxonomic scope" value="Eukaryota"/>
</dbReference>
<feature type="chain" id="PRO_5010874240" description="Pectin acetylesterase" evidence="2">
    <location>
        <begin position="20"/>
        <end position="375"/>
    </location>
</feature>
<dbReference type="InterPro" id="IPR029058">
    <property type="entry name" value="AB_hydrolase_fold"/>
</dbReference>
<organism evidence="3">
    <name type="scientific">Amphimedon queenslandica</name>
    <name type="common">Sponge</name>
    <dbReference type="NCBI Taxonomy" id="400682"/>
    <lineage>
        <taxon>Eukaryota</taxon>
        <taxon>Metazoa</taxon>
        <taxon>Porifera</taxon>
        <taxon>Demospongiae</taxon>
        <taxon>Heteroscleromorpha</taxon>
        <taxon>Haplosclerida</taxon>
        <taxon>Niphatidae</taxon>
        <taxon>Amphimedon</taxon>
    </lineage>
</organism>
<dbReference type="PANTHER" id="PTHR21562">
    <property type="entry name" value="NOTUM-RELATED"/>
    <property type="match status" value="1"/>
</dbReference>
<dbReference type="InterPro" id="IPR004963">
    <property type="entry name" value="PAE/NOTUM"/>
</dbReference>
<keyword evidence="4" id="KW-1185">Reference proteome</keyword>
<dbReference type="InParanoid" id="A0A1X7UD88"/>
<reference evidence="4" key="1">
    <citation type="journal article" date="2010" name="Nature">
        <title>The Amphimedon queenslandica genome and the evolution of animal complexity.</title>
        <authorList>
            <person name="Srivastava M."/>
            <person name="Simakov O."/>
            <person name="Chapman J."/>
            <person name="Fahey B."/>
            <person name="Gauthier M.E."/>
            <person name="Mitros T."/>
            <person name="Richards G.S."/>
            <person name="Conaco C."/>
            <person name="Dacre M."/>
            <person name="Hellsten U."/>
            <person name="Larroux C."/>
            <person name="Putnam N.H."/>
            <person name="Stanke M."/>
            <person name="Adamska M."/>
            <person name="Darling A."/>
            <person name="Degnan S.M."/>
            <person name="Oakley T.H."/>
            <person name="Plachetzki D.C."/>
            <person name="Zhai Y."/>
            <person name="Adamski M."/>
            <person name="Calcino A."/>
            <person name="Cummins S.F."/>
            <person name="Goodstein D.M."/>
            <person name="Harris C."/>
            <person name="Jackson D.J."/>
            <person name="Leys S.P."/>
            <person name="Shu S."/>
            <person name="Woodcroft B.J."/>
            <person name="Vervoort M."/>
            <person name="Kosik K.S."/>
            <person name="Manning G."/>
            <person name="Degnan B.M."/>
            <person name="Rokhsar D.S."/>
        </authorList>
    </citation>
    <scope>NUCLEOTIDE SEQUENCE [LARGE SCALE GENOMIC DNA]</scope>
</reference>
<keyword evidence="2" id="KW-0732">Signal</keyword>
<dbReference type="EnsemblMetazoa" id="Aqu2.1.25914_001">
    <property type="protein sequence ID" value="Aqu2.1.25914_001"/>
    <property type="gene ID" value="Aqu2.1.25914"/>
</dbReference>
<evidence type="ECO:0000313" key="3">
    <source>
        <dbReference type="EnsemblMetazoa" id="Aqu2.1.25914_001"/>
    </source>
</evidence>